<accession>A0A4T0JRC0</accession>
<dbReference type="Gene3D" id="3.40.50.620">
    <property type="entry name" value="HUPs"/>
    <property type="match status" value="1"/>
</dbReference>
<evidence type="ECO:0000313" key="3">
    <source>
        <dbReference type="EMBL" id="TIB37925.1"/>
    </source>
</evidence>
<dbReference type="InterPro" id="IPR006015">
    <property type="entry name" value="Universal_stress_UspA"/>
</dbReference>
<proteinExistence type="predicted"/>
<dbReference type="EMBL" id="SPOI01000085">
    <property type="protein sequence ID" value="TIB37925.1"/>
    <property type="molecule type" value="Genomic_DNA"/>
</dbReference>
<dbReference type="PANTHER" id="PTHR46100">
    <property type="entry name" value="IMP2'P"/>
    <property type="match status" value="1"/>
</dbReference>
<name>A0A4T0JRC0_WALIC</name>
<dbReference type="InterPro" id="IPR014729">
    <property type="entry name" value="Rossmann-like_a/b/a_fold"/>
</dbReference>
<organism evidence="3 5">
    <name type="scientific">Wallemia ichthyophaga</name>
    <dbReference type="NCBI Taxonomy" id="245174"/>
    <lineage>
        <taxon>Eukaryota</taxon>
        <taxon>Fungi</taxon>
        <taxon>Dikarya</taxon>
        <taxon>Basidiomycota</taxon>
        <taxon>Wallemiomycotina</taxon>
        <taxon>Wallemiomycetes</taxon>
        <taxon>Wallemiales</taxon>
        <taxon>Wallemiaceae</taxon>
        <taxon>Wallemia</taxon>
    </lineage>
</organism>
<dbReference type="Pfam" id="PF00582">
    <property type="entry name" value="Usp"/>
    <property type="match status" value="1"/>
</dbReference>
<evidence type="ECO:0000313" key="2">
    <source>
        <dbReference type="EMBL" id="TIB14007.1"/>
    </source>
</evidence>
<dbReference type="Proteomes" id="UP000310689">
    <property type="component" value="Unassembled WGS sequence"/>
</dbReference>
<dbReference type="PRINTS" id="PR01438">
    <property type="entry name" value="UNVRSLSTRESS"/>
</dbReference>
<reference evidence="4 5" key="1">
    <citation type="submission" date="2019-03" db="EMBL/GenBank/DDBJ databases">
        <title>Sequencing 23 genomes of Wallemia ichthyophaga.</title>
        <authorList>
            <person name="Gostincar C."/>
        </authorList>
    </citation>
    <scope>NUCLEOTIDE SEQUENCE [LARGE SCALE GENOMIC DNA]</scope>
    <source>
        <strain evidence="3 5">EXF-6200</strain>
        <strain evidence="2 4">EXF-8621</strain>
    </source>
</reference>
<dbReference type="EMBL" id="SPOF01000012">
    <property type="protein sequence ID" value="TIB14007.1"/>
    <property type="molecule type" value="Genomic_DNA"/>
</dbReference>
<comment type="caution">
    <text evidence="3">The sequence shown here is derived from an EMBL/GenBank/DDBJ whole genome shotgun (WGS) entry which is preliminary data.</text>
</comment>
<evidence type="ECO:0000259" key="1">
    <source>
        <dbReference type="Pfam" id="PF00582"/>
    </source>
</evidence>
<dbReference type="PANTHER" id="PTHR46100:SF4">
    <property type="entry name" value="USPA DOMAIN-CONTAINING PROTEIN"/>
    <property type="match status" value="1"/>
</dbReference>
<protein>
    <recommendedName>
        <fullName evidence="1">UspA domain-containing protein</fullName>
    </recommendedName>
</protein>
<dbReference type="OrthoDB" id="843225at2759"/>
<dbReference type="Proteomes" id="UP000306954">
    <property type="component" value="Unassembled WGS sequence"/>
</dbReference>
<sequence>MTHRRRQSSIDFHSALNAAAVSNDASSLSPIVEKFPSAGFLSTPSRKILLAFNGTEEAIHTLNYLKNKILRNGDHLFIAHILEMPADDQQTHESNLIQLKQIRDHVLDNLRAISNDILHSNLHITTTLLVINHADAKIAICRIADHHAVDLIVVGRRRRDEGGGGIPGACSTYILKQSRNPVLIVNKST</sequence>
<dbReference type="SUPFAM" id="SSF52402">
    <property type="entry name" value="Adenine nucleotide alpha hydrolases-like"/>
    <property type="match status" value="1"/>
</dbReference>
<evidence type="ECO:0000313" key="4">
    <source>
        <dbReference type="Proteomes" id="UP000306954"/>
    </source>
</evidence>
<gene>
    <name evidence="3" type="ORF">E3P86_01970</name>
    <name evidence="2" type="ORF">E3P90_01437</name>
</gene>
<dbReference type="AlphaFoldDB" id="A0A4T0JRC0"/>
<evidence type="ECO:0000313" key="5">
    <source>
        <dbReference type="Proteomes" id="UP000310689"/>
    </source>
</evidence>
<feature type="domain" description="UspA" evidence="1">
    <location>
        <begin position="46"/>
        <end position="185"/>
    </location>
</feature>
<dbReference type="InterPro" id="IPR006016">
    <property type="entry name" value="UspA"/>
</dbReference>